<dbReference type="Pfam" id="PF00096">
    <property type="entry name" value="zf-C2H2"/>
    <property type="match status" value="1"/>
</dbReference>
<dbReference type="InterPro" id="IPR036236">
    <property type="entry name" value="Znf_C2H2_sf"/>
</dbReference>
<dbReference type="PROSITE" id="PS50157">
    <property type="entry name" value="ZINC_FINGER_C2H2_2"/>
    <property type="match status" value="1"/>
</dbReference>
<dbReference type="EMBL" id="MU793376">
    <property type="protein sequence ID" value="KAJ3784445.1"/>
    <property type="molecule type" value="Genomic_DNA"/>
</dbReference>
<accession>A0AA38NPE3</accession>
<dbReference type="Gene3D" id="3.30.160.60">
    <property type="entry name" value="Classic Zinc Finger"/>
    <property type="match status" value="1"/>
</dbReference>
<evidence type="ECO:0000259" key="2">
    <source>
        <dbReference type="PROSITE" id="PS50157"/>
    </source>
</evidence>
<dbReference type="SMART" id="SM00355">
    <property type="entry name" value="ZnF_C2H2"/>
    <property type="match status" value="2"/>
</dbReference>
<evidence type="ECO:0000313" key="3">
    <source>
        <dbReference type="EMBL" id="KAJ3784445.1"/>
    </source>
</evidence>
<feature type="domain" description="C2H2-type" evidence="2">
    <location>
        <begin position="230"/>
        <end position="258"/>
    </location>
</feature>
<comment type="caution">
    <text evidence="3">The sequence shown here is derived from an EMBL/GenBank/DDBJ whole genome shotgun (WGS) entry which is preliminary data.</text>
</comment>
<organism evidence="3 4">
    <name type="scientific">Lentinula aff. detonsa</name>
    <dbReference type="NCBI Taxonomy" id="2804958"/>
    <lineage>
        <taxon>Eukaryota</taxon>
        <taxon>Fungi</taxon>
        <taxon>Dikarya</taxon>
        <taxon>Basidiomycota</taxon>
        <taxon>Agaricomycotina</taxon>
        <taxon>Agaricomycetes</taxon>
        <taxon>Agaricomycetidae</taxon>
        <taxon>Agaricales</taxon>
        <taxon>Marasmiineae</taxon>
        <taxon>Omphalotaceae</taxon>
        <taxon>Lentinula</taxon>
    </lineage>
</organism>
<evidence type="ECO:0000256" key="1">
    <source>
        <dbReference type="PROSITE-ProRule" id="PRU00042"/>
    </source>
</evidence>
<name>A0AA38NPE3_9AGAR</name>
<protein>
    <recommendedName>
        <fullName evidence="2">C2H2-type domain-containing protein</fullName>
    </recommendedName>
</protein>
<dbReference type="AlphaFoldDB" id="A0AA38NPE3"/>
<gene>
    <name evidence="3" type="ORF">GGU10DRAFT_28434</name>
</gene>
<dbReference type="GO" id="GO:0008270">
    <property type="term" value="F:zinc ion binding"/>
    <property type="evidence" value="ECO:0007669"/>
    <property type="project" value="UniProtKB-KW"/>
</dbReference>
<dbReference type="PROSITE" id="PS00028">
    <property type="entry name" value="ZINC_FINGER_C2H2_1"/>
    <property type="match status" value="1"/>
</dbReference>
<sequence>MYPFFPSFSCPYLSSVPHSSSSFALEGFLYIIPRLPEHRPHSLTELIPFSSSAVGLYLRATTLRSEPIMPDSHSFRNKHCRYTTTHHVPPASIPDDPHPEQTHNTMNDCFQDESLQTLSMEMNTPVFETTSQLEFNATDKEIGFDSASQFLWDATPASVVLLPFVGSPSTNISPPQNLASCGLSDLMHVQSSPIHSLLAGNSFTQSAAKPDFLGITSQLIPQESSTSVSFTCSHCLKHFSSKQSLHNHVAAIHNSRRLQCLYCSAMFSYPQTLRRHIREFRCPAI</sequence>
<dbReference type="InterPro" id="IPR013087">
    <property type="entry name" value="Znf_C2H2_type"/>
</dbReference>
<keyword evidence="1" id="KW-0479">Metal-binding</keyword>
<proteinExistence type="predicted"/>
<reference evidence="3" key="1">
    <citation type="submission" date="2022-08" db="EMBL/GenBank/DDBJ databases">
        <authorList>
            <consortium name="DOE Joint Genome Institute"/>
            <person name="Min B."/>
            <person name="Riley R."/>
            <person name="Sierra-Patev S."/>
            <person name="Naranjo-Ortiz M."/>
            <person name="Looney B."/>
            <person name="Konkel Z."/>
            <person name="Slot J.C."/>
            <person name="Sakamoto Y."/>
            <person name="Steenwyk J.L."/>
            <person name="Rokas A."/>
            <person name="Carro J."/>
            <person name="Camarero S."/>
            <person name="Ferreira P."/>
            <person name="Molpeceres G."/>
            <person name="Ruiz-Duenas F.J."/>
            <person name="Serrano A."/>
            <person name="Henrissat B."/>
            <person name="Drula E."/>
            <person name="Hughes K.W."/>
            <person name="Mata J.L."/>
            <person name="Ishikawa N.K."/>
            <person name="Vargas-Isla R."/>
            <person name="Ushijima S."/>
            <person name="Smith C.A."/>
            <person name="Ahrendt S."/>
            <person name="Andreopoulos W."/>
            <person name="He G."/>
            <person name="Labutti K."/>
            <person name="Lipzen A."/>
            <person name="Ng V."/>
            <person name="Sandor L."/>
            <person name="Barry K."/>
            <person name="Martinez A.T."/>
            <person name="Xiao Y."/>
            <person name="Gibbons J.G."/>
            <person name="Terashima K."/>
            <person name="Hibbett D.S."/>
            <person name="Grigoriev I.V."/>
        </authorList>
    </citation>
    <scope>NUCLEOTIDE SEQUENCE</scope>
    <source>
        <strain evidence="3">TFB10291</strain>
    </source>
</reference>
<evidence type="ECO:0000313" key="4">
    <source>
        <dbReference type="Proteomes" id="UP001163798"/>
    </source>
</evidence>
<keyword evidence="1" id="KW-0863">Zinc-finger</keyword>
<dbReference type="SUPFAM" id="SSF57667">
    <property type="entry name" value="beta-beta-alpha zinc fingers"/>
    <property type="match status" value="1"/>
</dbReference>
<dbReference type="Proteomes" id="UP001163798">
    <property type="component" value="Unassembled WGS sequence"/>
</dbReference>
<keyword evidence="1" id="KW-0862">Zinc</keyword>
<keyword evidence="4" id="KW-1185">Reference proteome</keyword>